<dbReference type="AlphaFoldDB" id="A0AAD5WNN1"/>
<dbReference type="EMBL" id="JAKWBI020000409">
    <property type="protein sequence ID" value="KAJ2895361.1"/>
    <property type="molecule type" value="Genomic_DNA"/>
</dbReference>
<evidence type="ECO:0000313" key="4">
    <source>
        <dbReference type="EMBL" id="KAJ2895361.1"/>
    </source>
</evidence>
<dbReference type="GO" id="GO:0005634">
    <property type="term" value="C:nucleus"/>
    <property type="evidence" value="ECO:0007669"/>
    <property type="project" value="TreeGrafter"/>
</dbReference>
<dbReference type="GO" id="GO:0001080">
    <property type="term" value="P:nitrogen catabolite activation of transcription from RNA polymerase II promoter"/>
    <property type="evidence" value="ECO:0007669"/>
    <property type="project" value="TreeGrafter"/>
</dbReference>
<reference evidence="4" key="1">
    <citation type="submission" date="2022-07" db="EMBL/GenBank/DDBJ databases">
        <title>Draft genome sequence of Zalerion maritima ATCC 34329, a (micro)plastics degrading marine fungus.</title>
        <authorList>
            <person name="Paco A."/>
            <person name="Goncalves M.F.M."/>
            <person name="Rocha-Santos T.A.P."/>
            <person name="Alves A."/>
        </authorList>
    </citation>
    <scope>NUCLEOTIDE SEQUENCE</scope>
    <source>
        <strain evidence="4">ATCC 34329</strain>
    </source>
</reference>
<dbReference type="InterPro" id="IPR050797">
    <property type="entry name" value="Carb_Metab_Trans_Reg"/>
</dbReference>
<dbReference type="PANTHER" id="PTHR31668">
    <property type="entry name" value="GLUCOSE TRANSPORT TRANSCRIPTION REGULATOR RGT1-RELATED-RELATED"/>
    <property type="match status" value="1"/>
</dbReference>
<evidence type="ECO:0000313" key="5">
    <source>
        <dbReference type="Proteomes" id="UP001201980"/>
    </source>
</evidence>
<feature type="compositionally biased region" description="Polar residues" evidence="2">
    <location>
        <begin position="603"/>
        <end position="614"/>
    </location>
</feature>
<proteinExistence type="predicted"/>
<dbReference type="GO" id="GO:0006351">
    <property type="term" value="P:DNA-templated transcription"/>
    <property type="evidence" value="ECO:0007669"/>
    <property type="project" value="InterPro"/>
</dbReference>
<keyword evidence="5" id="KW-1185">Reference proteome</keyword>
<name>A0AAD5WNN1_9PEZI</name>
<dbReference type="Pfam" id="PF04082">
    <property type="entry name" value="Fungal_trans"/>
    <property type="match status" value="1"/>
</dbReference>
<keyword evidence="1" id="KW-0539">Nucleus</keyword>
<protein>
    <recommendedName>
        <fullName evidence="3">Xylanolytic transcriptional activator regulatory domain-containing protein</fullName>
    </recommendedName>
</protein>
<dbReference type="Proteomes" id="UP001201980">
    <property type="component" value="Unassembled WGS sequence"/>
</dbReference>
<feature type="domain" description="Xylanolytic transcriptional activator regulatory" evidence="3">
    <location>
        <begin position="274"/>
        <end position="346"/>
    </location>
</feature>
<evidence type="ECO:0000259" key="3">
    <source>
        <dbReference type="SMART" id="SM00906"/>
    </source>
</evidence>
<gene>
    <name evidence="4" type="ORF">MKZ38_006632</name>
</gene>
<dbReference type="PANTHER" id="PTHR31668:SF4">
    <property type="entry name" value="TRANSCRIPTIONAL ACTIVATOR PROTEIN DAL81"/>
    <property type="match status" value="1"/>
</dbReference>
<dbReference type="CDD" id="cd12148">
    <property type="entry name" value="fungal_TF_MHR"/>
    <property type="match status" value="1"/>
</dbReference>
<feature type="region of interest" description="Disordered" evidence="2">
    <location>
        <begin position="581"/>
        <end position="614"/>
    </location>
</feature>
<organism evidence="4 5">
    <name type="scientific">Zalerion maritima</name>
    <dbReference type="NCBI Taxonomy" id="339359"/>
    <lineage>
        <taxon>Eukaryota</taxon>
        <taxon>Fungi</taxon>
        <taxon>Dikarya</taxon>
        <taxon>Ascomycota</taxon>
        <taxon>Pezizomycotina</taxon>
        <taxon>Sordariomycetes</taxon>
        <taxon>Lulworthiomycetidae</taxon>
        <taxon>Lulworthiales</taxon>
        <taxon>Lulworthiaceae</taxon>
        <taxon>Zalerion</taxon>
    </lineage>
</organism>
<sequence length="653" mass="72626">MAMKQGISPDASHPECAASINGTLRGAQLAGETICILCQFHKQACTFVNKPPKKVRRTSASQKEARNDIPGIVTQIPASPAAAQDDGRPSLLEQTLGLHKKGHGTLVGPTSLYEPRLLPTTGNLKQNPAVGLSTLRHVSTHEAFLLTPDSGTRNHDREVEDLDAIEAAVSPHGKALIHLYFRIVHPSFPILHKHVFLEKYDRTHREFSPPLLAAVYLLALNWWSYSAELSLLPKPNAARLEEIANKSMADIVTRPKLSTIQAGLLLLQRPDGDSWALTSKLVGVGQDIGLHMDCTRWRIPPWERGLRKRLGWALYMQDKWGSLVHGRPSHITSDDWGVPVLDEGDFPERAADENDEEGSTEVEKGRVLFCEMIDLTRILADVLSTLYTQRAEQKMRAGIEQGAGWVLDQAKPLQLRLKRWFADLPACLSLQDVTMRKLSSTGYLHLAYFATEFTLHRRILEALGMEGNSEIIHVCRVAARDRLVKTLDFVKSLRPEHLQSFWYSASKYNFAIVGTFICLLASGTPPSFGNDDDNAEFYKTKLEDYKWTLRLSSKNADILDRALALMATSVGVLCTRAFDGQNPRERNPARTGTNDGFGADPSLETSTIRQPQQHGFSPFDAATFDLQDHDMGWFQGGTLFDPTAAVVDTLQIL</sequence>
<dbReference type="SMART" id="SM00906">
    <property type="entry name" value="Fungal_trans"/>
    <property type="match status" value="1"/>
</dbReference>
<evidence type="ECO:0000256" key="2">
    <source>
        <dbReference type="SAM" id="MobiDB-lite"/>
    </source>
</evidence>
<comment type="caution">
    <text evidence="4">The sequence shown here is derived from an EMBL/GenBank/DDBJ whole genome shotgun (WGS) entry which is preliminary data.</text>
</comment>
<dbReference type="GO" id="GO:0003677">
    <property type="term" value="F:DNA binding"/>
    <property type="evidence" value="ECO:0007669"/>
    <property type="project" value="InterPro"/>
</dbReference>
<evidence type="ECO:0000256" key="1">
    <source>
        <dbReference type="ARBA" id="ARBA00023242"/>
    </source>
</evidence>
<dbReference type="InterPro" id="IPR007219">
    <property type="entry name" value="XnlR_reg_dom"/>
</dbReference>
<accession>A0AAD5WNN1</accession>
<dbReference type="GO" id="GO:0008270">
    <property type="term" value="F:zinc ion binding"/>
    <property type="evidence" value="ECO:0007669"/>
    <property type="project" value="InterPro"/>
</dbReference>